<sequence>MSATNDLAIQTDKPVSNNDDDDTSQEMPLSPASVKSYEKNKSRHSKKSKDKQPLSEEDESEESDEASYESDKKSDEDDDDEEEDDDEGTGTAFNASHLNARLEAMDGTTKLKTLAEKKKEEEEEEDDDDDSSNDDDNDSAANIQQLGESVAGLRLGGSDSQTSISGSTGAGSIASGVPGSNRLSIPSIAMEGELYQDPTSPGGTILHGQEERLQEPVKPHIALPCLVETAKNPARTRITLKYSGNDVPHSHNHPEDMEPKTSTRGHKNYMVATDLSGESWHATEWAITTLLRNGDELNVVTIVEDDKNDSKVVKKGVQTEMREDAEKLTKNIHEQLEHTCLKDITVVIHIIAATKSMGARELLIEMIDDLEDLSTVVVGSRGRGAIKGLLLGSISNFLVHNSSVPVMVVRAPKKAKGKKKARKGRFQDQTRAVREANLKYEQAFTDNSGSVLVRKLVLNYPEYLIVVVDKLDYCSSLNNLRPFLLVSNNDEDDEQDANSSQDTSSSTPTTTTATSPSEIPWTHSSDTLNPQDDADIDPRKGDTRSNPLYPNFVFLEGDIIDVAFIESTMVEYKINTIYHLAAQTHVDKSFGQSIEFTQNNVLGTHVLLEAARKHFVPSSRKTVGEYKQNQGQGQGGSGEAEEGGCAVENRFVFVSTDEVYGECRLGQPDCREDGLLAPSNPYSATKAAAECMVQAYYKSFKVPIIITRSNNVYGPFQYPEKIFPKFIMHLLYPNSLTSTSGSEPASPRKNGNEISGGHCYIHGSGQHSRTYLYVADAANALDVILHRGIVGEVYNIGAGHEMSNIELAQNLIHRLVMPLPSKSLHLRNGRETGHGGRRLNGYVQEPESSVIKRQEKASHHQGECRTCIDRIVFVEDRAFNDQRYAVDSTKLVGLGWSPSVDYEQGIVNTIEWFRNNGKWWWGDIHGALYPHSVKRSEQDHVMNTRPSK</sequence>
<dbReference type="PANTHER" id="PTHR43000">
    <property type="entry name" value="DTDP-D-GLUCOSE 4,6-DEHYDRATASE-RELATED"/>
    <property type="match status" value="1"/>
</dbReference>
<dbReference type="InterPro" id="IPR036291">
    <property type="entry name" value="NAD(P)-bd_dom_sf"/>
</dbReference>
<feature type="compositionally biased region" description="Acidic residues" evidence="1">
    <location>
        <begin position="121"/>
        <end position="138"/>
    </location>
</feature>
<evidence type="ECO:0000259" key="2">
    <source>
        <dbReference type="Pfam" id="PF00582"/>
    </source>
</evidence>
<dbReference type="SUPFAM" id="SSF51735">
    <property type="entry name" value="NAD(P)-binding Rossmann-fold domains"/>
    <property type="match status" value="1"/>
</dbReference>
<reference evidence="4 5" key="1">
    <citation type="journal article" date="2020" name="Fungal Divers.">
        <title>Resolving the Mortierellaceae phylogeny through synthesis of multi-gene phylogenetics and phylogenomics.</title>
        <authorList>
            <person name="Vandepol N."/>
            <person name="Liber J."/>
            <person name="Desiro A."/>
            <person name="Na H."/>
            <person name="Kennedy M."/>
            <person name="Barry K."/>
            <person name="Grigoriev I.V."/>
            <person name="Miller A.N."/>
            <person name="O'Donnell K."/>
            <person name="Stajich J.E."/>
            <person name="Bonito G."/>
        </authorList>
    </citation>
    <scope>NUCLEOTIDE SEQUENCE [LARGE SCALE GENOMIC DNA]</scope>
    <source>
        <strain evidence="4 5">AD045</strain>
    </source>
</reference>
<dbReference type="InterPro" id="IPR006016">
    <property type="entry name" value="UspA"/>
</dbReference>
<evidence type="ECO:0000259" key="3">
    <source>
        <dbReference type="Pfam" id="PF16363"/>
    </source>
</evidence>
<evidence type="ECO:0000256" key="1">
    <source>
        <dbReference type="SAM" id="MobiDB-lite"/>
    </source>
</evidence>
<feature type="compositionally biased region" description="Low complexity" evidence="1">
    <location>
        <begin position="497"/>
        <end position="517"/>
    </location>
</feature>
<evidence type="ECO:0008006" key="6">
    <source>
        <dbReference type="Google" id="ProtNLM"/>
    </source>
</evidence>
<dbReference type="Gene3D" id="3.90.25.10">
    <property type="entry name" value="UDP-galactose 4-epimerase, domain 1"/>
    <property type="match status" value="1"/>
</dbReference>
<dbReference type="SUPFAM" id="SSF52402">
    <property type="entry name" value="Adenine nucleotide alpha hydrolases-like"/>
    <property type="match status" value="1"/>
</dbReference>
<proteinExistence type="predicted"/>
<dbReference type="Gene3D" id="3.40.50.720">
    <property type="entry name" value="NAD(P)-binding Rossmann-like Domain"/>
    <property type="match status" value="1"/>
</dbReference>
<dbReference type="Gene3D" id="3.40.50.620">
    <property type="entry name" value="HUPs"/>
    <property type="match status" value="1"/>
</dbReference>
<feature type="domain" description="NAD(P)-binding" evidence="3">
    <location>
        <begin position="548"/>
        <end position="728"/>
    </location>
</feature>
<evidence type="ECO:0000313" key="5">
    <source>
        <dbReference type="Proteomes" id="UP001194696"/>
    </source>
</evidence>
<dbReference type="Pfam" id="PF00582">
    <property type="entry name" value="Usp"/>
    <property type="match status" value="1"/>
</dbReference>
<feature type="domain" description="UspA" evidence="2">
    <location>
        <begin position="267"/>
        <end position="410"/>
    </location>
</feature>
<dbReference type="PRINTS" id="PR01438">
    <property type="entry name" value="UNVRSLSTRESS"/>
</dbReference>
<name>A0ABQ7JXS7_9FUNG</name>
<feature type="region of interest" description="Disordered" evidence="1">
    <location>
        <begin position="242"/>
        <end position="263"/>
    </location>
</feature>
<dbReference type="CDD" id="cd23659">
    <property type="entry name" value="USP_At3g01520-like"/>
    <property type="match status" value="1"/>
</dbReference>
<evidence type="ECO:0000313" key="4">
    <source>
        <dbReference type="EMBL" id="KAG0287285.1"/>
    </source>
</evidence>
<protein>
    <recommendedName>
        <fullName evidence="6">NAD(P)-binding protein</fullName>
    </recommendedName>
</protein>
<feature type="region of interest" description="Disordered" evidence="1">
    <location>
        <begin position="827"/>
        <end position="848"/>
    </location>
</feature>
<dbReference type="Pfam" id="PF16363">
    <property type="entry name" value="GDP_Man_Dehyd"/>
    <property type="match status" value="1"/>
</dbReference>
<dbReference type="InterPro" id="IPR006015">
    <property type="entry name" value="Universal_stress_UspA"/>
</dbReference>
<dbReference type="Proteomes" id="UP001194696">
    <property type="component" value="Unassembled WGS sequence"/>
</dbReference>
<feature type="compositionally biased region" description="Basic and acidic residues" evidence="1">
    <location>
        <begin position="248"/>
        <end position="261"/>
    </location>
</feature>
<dbReference type="InterPro" id="IPR014729">
    <property type="entry name" value="Rossmann-like_a/b/a_fold"/>
</dbReference>
<dbReference type="InterPro" id="IPR016040">
    <property type="entry name" value="NAD(P)-bd_dom"/>
</dbReference>
<dbReference type="EMBL" id="JAAAIM010000503">
    <property type="protein sequence ID" value="KAG0287285.1"/>
    <property type="molecule type" value="Genomic_DNA"/>
</dbReference>
<gene>
    <name evidence="4" type="ORF">BGZ96_008789</name>
</gene>
<organism evidence="4 5">
    <name type="scientific">Linnemannia gamsii</name>
    <dbReference type="NCBI Taxonomy" id="64522"/>
    <lineage>
        <taxon>Eukaryota</taxon>
        <taxon>Fungi</taxon>
        <taxon>Fungi incertae sedis</taxon>
        <taxon>Mucoromycota</taxon>
        <taxon>Mortierellomycotina</taxon>
        <taxon>Mortierellomycetes</taxon>
        <taxon>Mortierellales</taxon>
        <taxon>Mortierellaceae</taxon>
        <taxon>Linnemannia</taxon>
    </lineage>
</organism>
<feature type="compositionally biased region" description="Polar residues" evidence="1">
    <location>
        <begin position="1"/>
        <end position="17"/>
    </location>
</feature>
<feature type="region of interest" description="Disordered" evidence="1">
    <location>
        <begin position="621"/>
        <end position="642"/>
    </location>
</feature>
<comment type="caution">
    <text evidence="4">The sequence shown here is derived from an EMBL/GenBank/DDBJ whole genome shotgun (WGS) entry which is preliminary data.</text>
</comment>
<feature type="compositionally biased region" description="Acidic residues" evidence="1">
    <location>
        <begin position="55"/>
        <end position="68"/>
    </location>
</feature>
<feature type="region of interest" description="Disordered" evidence="1">
    <location>
        <begin position="491"/>
        <end position="543"/>
    </location>
</feature>
<feature type="compositionally biased region" description="Acidic residues" evidence="1">
    <location>
        <begin position="76"/>
        <end position="88"/>
    </location>
</feature>
<accession>A0ABQ7JXS7</accession>
<keyword evidence="5" id="KW-1185">Reference proteome</keyword>
<feature type="compositionally biased region" description="Low complexity" evidence="1">
    <location>
        <begin position="162"/>
        <end position="176"/>
    </location>
</feature>
<feature type="region of interest" description="Disordered" evidence="1">
    <location>
        <begin position="1"/>
        <end position="179"/>
    </location>
</feature>